<dbReference type="PANTHER" id="PTHR37412:SF2">
    <property type="entry name" value="C2 DOMAIN-CONTAINING PROTEIN 5"/>
    <property type="match status" value="1"/>
</dbReference>
<keyword evidence="4" id="KW-1185">Reference proteome</keyword>
<organism evidence="3 4">
    <name type="scientific">Porites evermanni</name>
    <dbReference type="NCBI Taxonomy" id="104178"/>
    <lineage>
        <taxon>Eukaryota</taxon>
        <taxon>Metazoa</taxon>
        <taxon>Cnidaria</taxon>
        <taxon>Anthozoa</taxon>
        <taxon>Hexacorallia</taxon>
        <taxon>Scleractinia</taxon>
        <taxon>Fungiina</taxon>
        <taxon>Poritidae</taxon>
        <taxon>Porites</taxon>
    </lineage>
</organism>
<dbReference type="Pfam" id="PF23028">
    <property type="entry name" value="YbjQ_3"/>
    <property type="match status" value="1"/>
</dbReference>
<accession>A0ABN8LN65</accession>
<proteinExistence type="predicted"/>
<evidence type="ECO:0000259" key="2">
    <source>
        <dbReference type="Pfam" id="PF23028"/>
    </source>
</evidence>
<reference evidence="3 4" key="1">
    <citation type="submission" date="2022-05" db="EMBL/GenBank/DDBJ databases">
        <authorList>
            <consortium name="Genoscope - CEA"/>
            <person name="William W."/>
        </authorList>
    </citation>
    <scope>NUCLEOTIDE SEQUENCE [LARGE SCALE GENOMIC DNA]</scope>
</reference>
<dbReference type="PANTHER" id="PTHR37412">
    <property type="entry name" value="C2 DOMAIN-CONTAINING PROTEIN 5"/>
    <property type="match status" value="1"/>
</dbReference>
<protein>
    <recommendedName>
        <fullName evidence="2">C2 domain-containing protein</fullName>
    </recommendedName>
</protein>
<evidence type="ECO:0000313" key="3">
    <source>
        <dbReference type="EMBL" id="CAH3018488.1"/>
    </source>
</evidence>
<dbReference type="InterPro" id="IPR038983">
    <property type="entry name" value="C2CD5"/>
</dbReference>
<dbReference type="EMBL" id="CALNXI010000088">
    <property type="protein sequence ID" value="CAH3018488.1"/>
    <property type="molecule type" value="Genomic_DNA"/>
</dbReference>
<dbReference type="Proteomes" id="UP001159427">
    <property type="component" value="Unassembled WGS sequence"/>
</dbReference>
<comment type="caution">
    <text evidence="3">The sequence shown here is derived from an EMBL/GenBank/DDBJ whole genome shotgun (WGS) entry which is preliminary data.</text>
</comment>
<sequence length="856" mass="96288">MCTVYSNAELRYFRLTKAIIDCSTCALRKVFKEKWNYLYPSSPWQNDGTSVSQLLDEEKVQASSSRLYDPVFSNGYHQAVRDQLSCGDVEKWDVTALVFALCHSQALSGIRSGSRWRLVNDAIQDIKEVRNTALSHACIPSISRRTFKRNVDIVVRAVEVLLTSSDPLVEKLKTLRTETEFVTADLERYKELLQQDHDSLLVLEKHLERLEYKLNISATKSETTEDNLPNSENSKIIAKLCRRMERLREGEFSSPVDLAPARTKPAIFRSARYIRLINESSTMSYNFRWEELDRFLQSFNDDVDMQMFAGIQAALSLSHQSRKDESLEMLNGLIPKALTAKHGVVLHARIKIRKAYILHDRGKDDEAMKEADEAEMMLSLGECHEDIAEVSYAKANIILSSGKNSKEDHELILHHLNKCIHFCEKATVDKSVTVVQAKLCRALFHLGFYQHGILDSSDVNTAGPIFNCIADQCEPIAERSKVYFMYGQSLLADSKGDKNLATKLENKVRRRCEQHKMHFEIQQLDKLRTLVKGMNALFGLHLQISVGETLIVGTASSTAVFLASLPAPPLLKITGRRLSAEEDKRLAEIQRQIVDTTNKNRASFRLADTVHISTPKATPPLSPSQNVPAMITADVDQDEGPKAELDLCTGPKDAYVVEVDDKKDEDVVAVLLDEPAPEGFHSCNTETLPGAISLKSGVKMIMAVQRKALSDEDIRTNQQFAKLFEDTIKSLWFKLRNMSPCCLSNIDFDIEIPEDDNIQVAVTGVAVCVEDKETEEENTSKQKRSLCDRSHSRSSQNSVNGAESDDLLFPIEEVVETSAVENMKDELDSKTKRRLAHPLTLKTKVKVSNYADHTGS</sequence>
<feature type="domain" description="C2" evidence="2">
    <location>
        <begin position="677"/>
        <end position="767"/>
    </location>
</feature>
<dbReference type="InterPro" id="IPR056430">
    <property type="entry name" value="C2CD5_YbjQ-like_dom"/>
</dbReference>
<evidence type="ECO:0000313" key="4">
    <source>
        <dbReference type="Proteomes" id="UP001159427"/>
    </source>
</evidence>
<evidence type="ECO:0000256" key="1">
    <source>
        <dbReference type="SAM" id="MobiDB-lite"/>
    </source>
</evidence>
<name>A0ABN8LN65_9CNID</name>
<feature type="region of interest" description="Disordered" evidence="1">
    <location>
        <begin position="773"/>
        <end position="804"/>
    </location>
</feature>
<gene>
    <name evidence="3" type="ORF">PEVE_00043325</name>
</gene>